<name>A0A2J7PY23_9NEOP</name>
<accession>A0A2J7PY23</accession>
<reference evidence="1 2" key="1">
    <citation type="submission" date="2017-12" db="EMBL/GenBank/DDBJ databases">
        <title>Hemimetabolous genomes reveal molecular basis of termite eusociality.</title>
        <authorList>
            <person name="Harrison M.C."/>
            <person name="Jongepier E."/>
            <person name="Robertson H.M."/>
            <person name="Arning N."/>
            <person name="Bitard-Feildel T."/>
            <person name="Chao H."/>
            <person name="Childers C.P."/>
            <person name="Dinh H."/>
            <person name="Doddapaneni H."/>
            <person name="Dugan S."/>
            <person name="Gowin J."/>
            <person name="Greiner C."/>
            <person name="Han Y."/>
            <person name="Hu H."/>
            <person name="Hughes D.S.T."/>
            <person name="Huylmans A.-K."/>
            <person name="Kemena C."/>
            <person name="Kremer L.P.M."/>
            <person name="Lee S.L."/>
            <person name="Lopez-Ezquerra A."/>
            <person name="Mallet L."/>
            <person name="Monroy-Kuhn J.M."/>
            <person name="Moser A."/>
            <person name="Murali S.C."/>
            <person name="Muzny D.M."/>
            <person name="Otani S."/>
            <person name="Piulachs M.-D."/>
            <person name="Poelchau M."/>
            <person name="Qu J."/>
            <person name="Schaub F."/>
            <person name="Wada-Katsumata A."/>
            <person name="Worley K.C."/>
            <person name="Xie Q."/>
            <person name="Ylla G."/>
            <person name="Poulsen M."/>
            <person name="Gibbs R.A."/>
            <person name="Schal C."/>
            <person name="Richards S."/>
            <person name="Belles X."/>
            <person name="Korb J."/>
            <person name="Bornberg-Bauer E."/>
        </authorList>
    </citation>
    <scope>NUCLEOTIDE SEQUENCE [LARGE SCALE GENOMIC DNA]</scope>
    <source>
        <tissue evidence="1">Whole body</tissue>
    </source>
</reference>
<keyword evidence="2" id="KW-1185">Reference proteome</keyword>
<comment type="caution">
    <text evidence="1">The sequence shown here is derived from an EMBL/GenBank/DDBJ whole genome shotgun (WGS) entry which is preliminary data.</text>
</comment>
<dbReference type="EMBL" id="NEVH01020850">
    <property type="protein sequence ID" value="PNF21248.1"/>
    <property type="molecule type" value="Genomic_DNA"/>
</dbReference>
<sequence>MLSPLNSSPISLQVTYGHFHQIDYVMLNGGKMNLKGFRWEHLRLSRDWENH</sequence>
<gene>
    <name evidence="1" type="ORF">B7P43_G02144</name>
</gene>
<protein>
    <submittedName>
        <fullName evidence="1">Uncharacterized protein</fullName>
    </submittedName>
</protein>
<dbReference type="AlphaFoldDB" id="A0A2J7PY23"/>
<dbReference type="InParanoid" id="A0A2J7PY23"/>
<dbReference type="Proteomes" id="UP000235965">
    <property type="component" value="Unassembled WGS sequence"/>
</dbReference>
<evidence type="ECO:0000313" key="1">
    <source>
        <dbReference type="EMBL" id="PNF21248.1"/>
    </source>
</evidence>
<organism evidence="1 2">
    <name type="scientific">Cryptotermes secundus</name>
    <dbReference type="NCBI Taxonomy" id="105785"/>
    <lineage>
        <taxon>Eukaryota</taxon>
        <taxon>Metazoa</taxon>
        <taxon>Ecdysozoa</taxon>
        <taxon>Arthropoda</taxon>
        <taxon>Hexapoda</taxon>
        <taxon>Insecta</taxon>
        <taxon>Pterygota</taxon>
        <taxon>Neoptera</taxon>
        <taxon>Polyneoptera</taxon>
        <taxon>Dictyoptera</taxon>
        <taxon>Blattodea</taxon>
        <taxon>Blattoidea</taxon>
        <taxon>Termitoidae</taxon>
        <taxon>Kalotermitidae</taxon>
        <taxon>Cryptotermitinae</taxon>
        <taxon>Cryptotermes</taxon>
    </lineage>
</organism>
<proteinExistence type="predicted"/>
<evidence type="ECO:0000313" key="2">
    <source>
        <dbReference type="Proteomes" id="UP000235965"/>
    </source>
</evidence>